<feature type="region of interest" description="Disordered" evidence="2">
    <location>
        <begin position="24"/>
        <end position="67"/>
    </location>
</feature>
<gene>
    <name evidence="5" type="ORF">CAP_5127</name>
</gene>
<dbReference type="SMART" id="SM00034">
    <property type="entry name" value="CLECT"/>
    <property type="match status" value="1"/>
</dbReference>
<dbReference type="Pfam" id="PF08757">
    <property type="entry name" value="CotH"/>
    <property type="match status" value="1"/>
</dbReference>
<evidence type="ECO:0000259" key="4">
    <source>
        <dbReference type="PROSITE" id="PS50041"/>
    </source>
</evidence>
<evidence type="ECO:0000256" key="3">
    <source>
        <dbReference type="SAM" id="SignalP"/>
    </source>
</evidence>
<keyword evidence="3" id="KW-0732">Signal</keyword>
<dbReference type="PANTHER" id="PTHR40050:SF1">
    <property type="entry name" value="INNER SPORE COAT PROTEIN H"/>
    <property type="match status" value="1"/>
</dbReference>
<dbReference type="Proteomes" id="UP000019678">
    <property type="component" value="Unassembled WGS sequence"/>
</dbReference>
<dbReference type="PROSITE" id="PS51257">
    <property type="entry name" value="PROKAR_LIPOPROTEIN"/>
    <property type="match status" value="1"/>
</dbReference>
<feature type="domain" description="C-type lectin" evidence="4">
    <location>
        <begin position="492"/>
        <end position="608"/>
    </location>
</feature>
<dbReference type="eggNOG" id="COG5337">
    <property type="taxonomic scope" value="Bacteria"/>
</dbReference>
<dbReference type="STRING" id="1192034.CAP_5127"/>
<dbReference type="RefSeq" id="WP_052375838.1">
    <property type="nucleotide sequence ID" value="NZ_ASRX01000041.1"/>
</dbReference>
<reference evidence="5 6" key="1">
    <citation type="submission" date="2013-05" db="EMBL/GenBank/DDBJ databases">
        <title>Genome assembly of Chondromyces apiculatus DSM 436.</title>
        <authorList>
            <person name="Sharma G."/>
            <person name="Khatri I."/>
            <person name="Kaur C."/>
            <person name="Mayilraj S."/>
            <person name="Subramanian S."/>
        </authorList>
    </citation>
    <scope>NUCLEOTIDE SEQUENCE [LARGE SCALE GENOMIC DNA]</scope>
    <source>
        <strain evidence="5 6">DSM 436</strain>
    </source>
</reference>
<dbReference type="AlphaFoldDB" id="A0A017T3N8"/>
<dbReference type="InterPro" id="IPR018378">
    <property type="entry name" value="C-type_lectin_CS"/>
</dbReference>
<dbReference type="InterPro" id="IPR001304">
    <property type="entry name" value="C-type_lectin-like"/>
</dbReference>
<evidence type="ECO:0000256" key="2">
    <source>
        <dbReference type="SAM" id="MobiDB-lite"/>
    </source>
</evidence>
<accession>A0A017T3N8</accession>
<dbReference type="PROSITE" id="PS50041">
    <property type="entry name" value="C_TYPE_LECTIN_2"/>
    <property type="match status" value="1"/>
</dbReference>
<keyword evidence="6" id="KW-1185">Reference proteome</keyword>
<feature type="compositionally biased region" description="Gly residues" evidence="2">
    <location>
        <begin position="29"/>
        <end position="65"/>
    </location>
</feature>
<dbReference type="SUPFAM" id="SSF56436">
    <property type="entry name" value="C-type lectin-like"/>
    <property type="match status" value="1"/>
</dbReference>
<name>A0A017T3N8_9BACT</name>
<proteinExistence type="predicted"/>
<organism evidence="5 6">
    <name type="scientific">Chondromyces apiculatus DSM 436</name>
    <dbReference type="NCBI Taxonomy" id="1192034"/>
    <lineage>
        <taxon>Bacteria</taxon>
        <taxon>Pseudomonadati</taxon>
        <taxon>Myxococcota</taxon>
        <taxon>Polyangia</taxon>
        <taxon>Polyangiales</taxon>
        <taxon>Polyangiaceae</taxon>
        <taxon>Chondromyces</taxon>
    </lineage>
</organism>
<evidence type="ECO:0000313" key="6">
    <source>
        <dbReference type="Proteomes" id="UP000019678"/>
    </source>
</evidence>
<dbReference type="InterPro" id="IPR016186">
    <property type="entry name" value="C-type_lectin-like/link_sf"/>
</dbReference>
<dbReference type="Gene3D" id="3.10.100.10">
    <property type="entry name" value="Mannose-Binding Protein A, subunit A"/>
    <property type="match status" value="1"/>
</dbReference>
<dbReference type="Pfam" id="PF11617">
    <property type="entry name" value="Cu-binding_MopE"/>
    <property type="match status" value="1"/>
</dbReference>
<protein>
    <recommendedName>
        <fullName evidence="4">C-type lectin domain-containing protein</fullName>
    </recommendedName>
</protein>
<keyword evidence="1" id="KW-1015">Disulfide bond</keyword>
<dbReference type="PROSITE" id="PS00615">
    <property type="entry name" value="C_TYPE_LECTIN_1"/>
    <property type="match status" value="1"/>
</dbReference>
<dbReference type="InterPro" id="IPR014867">
    <property type="entry name" value="Spore_coat_CotH_CotH2/3/7"/>
</dbReference>
<dbReference type="InterPro" id="IPR021655">
    <property type="entry name" value="Put_metal-bd"/>
</dbReference>
<dbReference type="EMBL" id="ASRX01000041">
    <property type="protein sequence ID" value="EYF03863.1"/>
    <property type="molecule type" value="Genomic_DNA"/>
</dbReference>
<evidence type="ECO:0000256" key="1">
    <source>
        <dbReference type="ARBA" id="ARBA00023157"/>
    </source>
</evidence>
<dbReference type="PANTHER" id="PTHR40050">
    <property type="entry name" value="INNER SPORE COAT PROTEIN H"/>
    <property type="match status" value="1"/>
</dbReference>
<feature type="chain" id="PRO_5001499922" description="C-type lectin domain-containing protein" evidence="3">
    <location>
        <begin position="21"/>
        <end position="610"/>
    </location>
</feature>
<sequence length="610" mass="65343">MLLHRFANLALLLSATLLTAACGSDDPDGSGGSPPGTGGEGGDVTSGGGGPGGAGGAGGAGGEGGSSTNAVDPAEALFAGTSIPRFEITLTQNAIAALDAEPYEYVKGDLRVELNGEAIDLVDVGVRIKGKAGSFRTIYEKCAFLLNFDKFTDDQTLLGLDKLAVNNMVQDPSMIHERVGYTLFRGMDVAAPRAAHATVYVNGEMYGLYTAVESTDNDTFLNTWFGSDEGNLYEGAYGSDIYVGSEGSFELDKGDDVNFADITELAEALDQMTDPDTFLTDVAEVIDIEAYLRFAATEIYVGHWDGYAYWQNNYYIYRRPSDSRWVFIPWGIDQTFSDYMDPFSTYARVQNMCTASLPCRQRLAQTYEEVIARASDLDLVGLATGLEPFLWDAVLDDPRKELDAGSVSSSMASTIDFLTNRPADVMGRLGCVDPEGVDLDGDGASGCGYDCNDQDASVYPGAPEQCNLADDDCDGVWDNDPSCPQYLMEPAPGGGTLAFSFSPRTWSDAEADCVGQGGHLVSIHDQATQDAVVSTALSIANGDWWIGFNDQDEEGVFTWTDGSPVDYTSWGGGEPNNYNDEEHCGHLTGGGGAWNDLTCYYGARYVCRLP</sequence>
<dbReference type="InterPro" id="IPR016187">
    <property type="entry name" value="CTDL_fold"/>
</dbReference>
<dbReference type="Pfam" id="PF00059">
    <property type="entry name" value="Lectin_C"/>
    <property type="match status" value="1"/>
</dbReference>
<feature type="signal peptide" evidence="3">
    <location>
        <begin position="1"/>
        <end position="20"/>
    </location>
</feature>
<comment type="caution">
    <text evidence="5">The sequence shown here is derived from an EMBL/GenBank/DDBJ whole genome shotgun (WGS) entry which is preliminary data.</text>
</comment>
<evidence type="ECO:0000313" key="5">
    <source>
        <dbReference type="EMBL" id="EYF03863.1"/>
    </source>
</evidence>